<keyword evidence="1" id="KW-0732">Signal</keyword>
<reference evidence="3" key="1">
    <citation type="journal article" date="2019" name="Int. J. Syst. Evol. Microbiol.">
        <title>The Global Catalogue of Microorganisms (GCM) 10K type strain sequencing project: providing services to taxonomists for standard genome sequencing and annotation.</title>
        <authorList>
            <consortium name="The Broad Institute Genomics Platform"/>
            <consortium name="The Broad Institute Genome Sequencing Center for Infectious Disease"/>
            <person name="Wu L."/>
            <person name="Ma J."/>
        </authorList>
    </citation>
    <scope>NUCLEOTIDE SEQUENCE [LARGE SCALE GENOMIC DNA]</scope>
    <source>
        <strain evidence="3">CCM 8702</strain>
    </source>
</reference>
<feature type="signal peptide" evidence="1">
    <location>
        <begin position="1"/>
        <end position="23"/>
    </location>
</feature>
<dbReference type="EMBL" id="BMDD01000001">
    <property type="protein sequence ID" value="GGH68599.1"/>
    <property type="molecule type" value="Genomic_DNA"/>
</dbReference>
<comment type="caution">
    <text evidence="2">The sequence shown here is derived from an EMBL/GenBank/DDBJ whole genome shotgun (WGS) entry which is preliminary data.</text>
</comment>
<protein>
    <submittedName>
        <fullName evidence="2">Uncharacterized protein</fullName>
    </submittedName>
</protein>
<sequence length="136" mass="15170">MLRLIACQRILIAAAVLSIFLLAACVSETQPRTVQVSTTENPTAAEWIKLEPDASLFQYNDTIYVADVSWVDDLELTRGDPVTKVLRQHTDEDSFQNGDANRLEKGTPIHETEERGDILIVVTSKGDIRFLQLVEG</sequence>
<organism evidence="2 3">
    <name type="scientific">Saccharibacillus endophyticus</name>
    <dbReference type="NCBI Taxonomy" id="2060666"/>
    <lineage>
        <taxon>Bacteria</taxon>
        <taxon>Bacillati</taxon>
        <taxon>Bacillota</taxon>
        <taxon>Bacilli</taxon>
        <taxon>Bacillales</taxon>
        <taxon>Paenibacillaceae</taxon>
        <taxon>Saccharibacillus</taxon>
    </lineage>
</organism>
<proteinExistence type="predicted"/>
<keyword evidence="3" id="KW-1185">Reference proteome</keyword>
<accession>A0ABQ1ZM27</accession>
<evidence type="ECO:0000256" key="1">
    <source>
        <dbReference type="SAM" id="SignalP"/>
    </source>
</evidence>
<name>A0ABQ1ZM27_9BACL</name>
<evidence type="ECO:0000313" key="2">
    <source>
        <dbReference type="EMBL" id="GGH68599.1"/>
    </source>
</evidence>
<dbReference type="Proteomes" id="UP000605427">
    <property type="component" value="Unassembled WGS sequence"/>
</dbReference>
<dbReference type="RefSeq" id="WP_172237993.1">
    <property type="nucleotide sequence ID" value="NZ_BMDD01000001.1"/>
</dbReference>
<feature type="chain" id="PRO_5046969329" evidence="1">
    <location>
        <begin position="24"/>
        <end position="136"/>
    </location>
</feature>
<dbReference type="PROSITE" id="PS51257">
    <property type="entry name" value="PROKAR_LIPOPROTEIN"/>
    <property type="match status" value="1"/>
</dbReference>
<evidence type="ECO:0000313" key="3">
    <source>
        <dbReference type="Proteomes" id="UP000605427"/>
    </source>
</evidence>
<gene>
    <name evidence="2" type="ORF">GCM10007362_02780</name>
</gene>